<dbReference type="AlphaFoldDB" id="A0A6J6UXR3"/>
<dbReference type="Pfam" id="PF00941">
    <property type="entry name" value="FAD_binding_5"/>
    <property type="match status" value="1"/>
</dbReference>
<dbReference type="GO" id="GO:0071949">
    <property type="term" value="F:FAD binding"/>
    <property type="evidence" value="ECO:0007669"/>
    <property type="project" value="InterPro"/>
</dbReference>
<dbReference type="SMART" id="SM01092">
    <property type="entry name" value="CO_deh_flav_C"/>
    <property type="match status" value="1"/>
</dbReference>
<dbReference type="Gene3D" id="3.30.465.10">
    <property type="match status" value="1"/>
</dbReference>
<evidence type="ECO:0000259" key="4">
    <source>
        <dbReference type="PROSITE" id="PS51387"/>
    </source>
</evidence>
<evidence type="ECO:0000313" key="5">
    <source>
        <dbReference type="EMBL" id="CAB4699258.1"/>
    </source>
</evidence>
<keyword evidence="1" id="KW-0285">Flavoprotein</keyword>
<dbReference type="GO" id="GO:0016491">
    <property type="term" value="F:oxidoreductase activity"/>
    <property type="evidence" value="ECO:0007669"/>
    <property type="project" value="UniProtKB-KW"/>
</dbReference>
<dbReference type="InterPro" id="IPR016169">
    <property type="entry name" value="FAD-bd_PCMH_sub2"/>
</dbReference>
<dbReference type="EMBL" id="CAEZXX010000022">
    <property type="protein sequence ID" value="CAB4699258.1"/>
    <property type="molecule type" value="Genomic_DNA"/>
</dbReference>
<evidence type="ECO:0000256" key="2">
    <source>
        <dbReference type="ARBA" id="ARBA00022827"/>
    </source>
</evidence>
<dbReference type="InterPro" id="IPR036318">
    <property type="entry name" value="FAD-bd_PCMH-like_sf"/>
</dbReference>
<name>A0A6J6UXR3_9ZZZZ</name>
<dbReference type="InterPro" id="IPR016167">
    <property type="entry name" value="FAD-bd_PCMH_sub1"/>
</dbReference>
<proteinExistence type="predicted"/>
<dbReference type="PANTHER" id="PTHR42659:SF2">
    <property type="entry name" value="XANTHINE DEHYDROGENASE SUBUNIT C-RELATED"/>
    <property type="match status" value="1"/>
</dbReference>
<dbReference type="Gene3D" id="3.30.43.10">
    <property type="entry name" value="Uridine Diphospho-n-acetylenolpyruvylglucosamine Reductase, domain 2"/>
    <property type="match status" value="1"/>
</dbReference>
<keyword evidence="2" id="KW-0274">FAD</keyword>
<keyword evidence="3" id="KW-0560">Oxidoreductase</keyword>
<evidence type="ECO:0000313" key="6">
    <source>
        <dbReference type="EMBL" id="CAB4764316.1"/>
    </source>
</evidence>
<reference evidence="6" key="1">
    <citation type="submission" date="2020-05" db="EMBL/GenBank/DDBJ databases">
        <authorList>
            <person name="Chiriac C."/>
            <person name="Salcher M."/>
            <person name="Ghai R."/>
            <person name="Kavagutti S V."/>
        </authorList>
    </citation>
    <scope>NUCLEOTIDE SEQUENCE</scope>
</reference>
<dbReference type="SUPFAM" id="SSF56176">
    <property type="entry name" value="FAD-binding/transporter-associated domain-like"/>
    <property type="match status" value="1"/>
</dbReference>
<dbReference type="InterPro" id="IPR016166">
    <property type="entry name" value="FAD-bd_PCMH"/>
</dbReference>
<evidence type="ECO:0000313" key="8">
    <source>
        <dbReference type="EMBL" id="CAB5068326.1"/>
    </source>
</evidence>
<dbReference type="InterPro" id="IPR051312">
    <property type="entry name" value="Diverse_Substr_Oxidored"/>
</dbReference>
<dbReference type="InterPro" id="IPR036683">
    <property type="entry name" value="CO_DH_flav_C_dom_sf"/>
</dbReference>
<feature type="domain" description="FAD-binding PCMH-type" evidence="4">
    <location>
        <begin position="1"/>
        <end position="165"/>
    </location>
</feature>
<accession>A0A6J6UXR3</accession>
<evidence type="ECO:0000256" key="3">
    <source>
        <dbReference type="ARBA" id="ARBA00023002"/>
    </source>
</evidence>
<dbReference type="EMBL" id="CAFBQP010000137">
    <property type="protein sequence ID" value="CAB5068326.1"/>
    <property type="molecule type" value="Genomic_DNA"/>
</dbReference>
<gene>
    <name evidence="5" type="ORF">UFOPK2602_00492</name>
    <name evidence="6" type="ORF">UFOPK2806_01926</name>
    <name evidence="7" type="ORF">UFOPK3954_00571</name>
    <name evidence="8" type="ORF">UFOPK4306_02365</name>
</gene>
<dbReference type="EMBL" id="CAEZYY010000032">
    <property type="protein sequence ID" value="CAB4764316.1"/>
    <property type="molecule type" value="Genomic_DNA"/>
</dbReference>
<dbReference type="EMBL" id="CAFBON010000042">
    <property type="protein sequence ID" value="CAB4981630.1"/>
    <property type="molecule type" value="Genomic_DNA"/>
</dbReference>
<organism evidence="6">
    <name type="scientific">freshwater metagenome</name>
    <dbReference type="NCBI Taxonomy" id="449393"/>
    <lineage>
        <taxon>unclassified sequences</taxon>
        <taxon>metagenomes</taxon>
        <taxon>ecological metagenomes</taxon>
    </lineage>
</organism>
<evidence type="ECO:0000256" key="1">
    <source>
        <dbReference type="ARBA" id="ARBA00022630"/>
    </source>
</evidence>
<dbReference type="PANTHER" id="PTHR42659">
    <property type="entry name" value="XANTHINE DEHYDROGENASE SUBUNIT C-RELATED"/>
    <property type="match status" value="1"/>
</dbReference>
<sequence>MPKVLEYHRPVSLDEAVSLLALPDAAVLAGGTRINATPFDGQVVAIDIQALGLIGIEAIGASSLRVGAATTLQQVADHPAVPAVLRELARREEPSTLRTLATVGGTVASGGWESELVTGLLAAGAEVTLRTAAGTKTVGLAALLADCELLRGALITEVSLLIDGTFAADRTGRTPGDRAIVLAVARRSAAGAVTVALSGIATTPLVVENLEGLVPPSDFRGTSEYRRHLALVLGARVRTAVAA</sequence>
<dbReference type="InterPro" id="IPR002346">
    <property type="entry name" value="Mopterin_DH_FAD-bd"/>
</dbReference>
<evidence type="ECO:0000313" key="7">
    <source>
        <dbReference type="EMBL" id="CAB4981630.1"/>
    </source>
</evidence>
<protein>
    <submittedName>
        <fullName evidence="6">Unannotated protein</fullName>
    </submittedName>
</protein>
<dbReference type="SUPFAM" id="SSF55447">
    <property type="entry name" value="CO dehydrogenase flavoprotein C-terminal domain-like"/>
    <property type="match status" value="1"/>
</dbReference>
<dbReference type="InterPro" id="IPR005107">
    <property type="entry name" value="CO_DH_flav_C"/>
</dbReference>
<dbReference type="PROSITE" id="PS51387">
    <property type="entry name" value="FAD_PCMH"/>
    <property type="match status" value="1"/>
</dbReference>